<dbReference type="Proteomes" id="UP000030645">
    <property type="component" value="Unassembled WGS sequence"/>
</dbReference>
<reference evidence="5" key="1">
    <citation type="submission" date="2013-01" db="EMBL/GenBank/DDBJ databases">
        <title>Draft Genome Sequence of a Mulberry Tree, Morus notabilis C.K. Schneid.</title>
        <authorList>
            <person name="He N."/>
            <person name="Zhao S."/>
        </authorList>
    </citation>
    <scope>NUCLEOTIDE SEQUENCE</scope>
</reference>
<evidence type="ECO:0000256" key="1">
    <source>
        <dbReference type="ARBA" id="ARBA00005420"/>
    </source>
</evidence>
<dbReference type="STRING" id="981085.W9R8V1"/>
<keyword evidence="3 4" id="KW-0012">Acyltransferase</keyword>
<comment type="similarity">
    <text evidence="1">Belongs to the diacylglycerol acyltransferase family.</text>
</comment>
<accession>W9R8V1</accession>
<dbReference type="PANTHER" id="PTHR22753:SF24">
    <property type="entry name" value="ESTERASE_LIPASE_THIOESTERASE FAMILY PROTEIN"/>
    <property type="match status" value="1"/>
</dbReference>
<gene>
    <name evidence="4" type="ORF">L484_008719</name>
</gene>
<proteinExistence type="inferred from homology"/>
<dbReference type="GO" id="GO:0019432">
    <property type="term" value="P:triglyceride biosynthetic process"/>
    <property type="evidence" value="ECO:0007669"/>
    <property type="project" value="UniProtKB-ARBA"/>
</dbReference>
<name>W9R8V1_9ROSA</name>
<dbReference type="Pfam" id="PF03982">
    <property type="entry name" value="DAGAT"/>
    <property type="match status" value="1"/>
</dbReference>
<keyword evidence="5" id="KW-1185">Reference proteome</keyword>
<dbReference type="GO" id="GO:0016020">
    <property type="term" value="C:membrane"/>
    <property type="evidence" value="ECO:0007669"/>
    <property type="project" value="TreeGrafter"/>
</dbReference>
<dbReference type="AlphaFoldDB" id="W9R8V1"/>
<evidence type="ECO:0000256" key="3">
    <source>
        <dbReference type="ARBA" id="ARBA00023315"/>
    </source>
</evidence>
<dbReference type="GO" id="GO:0004144">
    <property type="term" value="F:diacylglycerol O-acyltransferase activity"/>
    <property type="evidence" value="ECO:0007669"/>
    <property type="project" value="UniProtKB-ARBA"/>
</dbReference>
<dbReference type="EMBL" id="KE344457">
    <property type="protein sequence ID" value="EXB62869.1"/>
    <property type="molecule type" value="Genomic_DNA"/>
</dbReference>
<evidence type="ECO:0000256" key="2">
    <source>
        <dbReference type="ARBA" id="ARBA00022679"/>
    </source>
</evidence>
<evidence type="ECO:0000313" key="5">
    <source>
        <dbReference type="Proteomes" id="UP000030645"/>
    </source>
</evidence>
<dbReference type="SUPFAM" id="SSF53474">
    <property type="entry name" value="alpha/beta-Hydrolases"/>
    <property type="match status" value="1"/>
</dbReference>
<dbReference type="InterPro" id="IPR007130">
    <property type="entry name" value="DAGAT"/>
</dbReference>
<dbReference type="Gene3D" id="3.40.50.1820">
    <property type="entry name" value="alpha/beta hydrolase"/>
    <property type="match status" value="1"/>
</dbReference>
<protein>
    <submittedName>
        <fullName evidence="4">Acyltransferase-like protein</fullName>
    </submittedName>
</protein>
<organism evidence="4 5">
    <name type="scientific">Morus notabilis</name>
    <dbReference type="NCBI Taxonomy" id="981085"/>
    <lineage>
        <taxon>Eukaryota</taxon>
        <taxon>Viridiplantae</taxon>
        <taxon>Streptophyta</taxon>
        <taxon>Embryophyta</taxon>
        <taxon>Tracheophyta</taxon>
        <taxon>Spermatophyta</taxon>
        <taxon>Magnoliopsida</taxon>
        <taxon>eudicotyledons</taxon>
        <taxon>Gunneridae</taxon>
        <taxon>Pentapetalae</taxon>
        <taxon>rosids</taxon>
        <taxon>fabids</taxon>
        <taxon>Rosales</taxon>
        <taxon>Moraceae</taxon>
        <taxon>Moreae</taxon>
        <taxon>Morus</taxon>
    </lineage>
</organism>
<evidence type="ECO:0000313" key="4">
    <source>
        <dbReference type="EMBL" id="EXB62869.1"/>
    </source>
</evidence>
<dbReference type="InterPro" id="IPR029058">
    <property type="entry name" value="AB_hydrolase_fold"/>
</dbReference>
<dbReference type="PANTHER" id="PTHR22753">
    <property type="entry name" value="TRANSMEMBRANE PROTEIN 68"/>
    <property type="match status" value="1"/>
</dbReference>
<keyword evidence="2 4" id="KW-0808">Transferase</keyword>
<sequence>MASTVTPLFPAAIFCCSTNSPSGTSTFSSSSNPIPTRRLKAEHTDAGHLRANTTKRTDGFSAENMRRFEKIRDNGAPATRPFSLEDPENRRSVKDYLEQTKDLVRSVDGGPPRWFSPLDCAAFSRLNDSPLLLFLPGQDAVVVPAPKSFYPTLRIDGVGLGLIMHYKKLGEFAQNSVCLISGFKGYTCYPTGYIELLWNKWTKISQPFSIISMLELVKLVEKTVRSEHHRSPNRPIYLVGETIGACLALSVAALNPDIDLVLILANPGTSFRQSQLQLLIPLLEVAPESFQLSLPYMLSLVSGDSLRMVEAIFQQGLPLPMTIGELSSDLVAMSSYLPVLADILPTKTLLWKLQMLKSASAFSNSRLHAVKAETLIISSGRDVLLPSQKEATRLHQLLPNCMIRNFEDTGHFIFLEDDVDLVTIIKSTSFYRRSRHPDYVFDYIPPTPSEFKKIMESNQWIYVATSPVMLSTLDTGKIVRGLAGIPSEGPVLFVGYHMLLGIDLAPLVAQLLIERNILLRGIAHPMMFMNLQKGTLREFSSFDTYRIMGAVPVSGKNIYKLFSSKSHVLLYPGGMREALHRKGEEYKLFWPEQSEFVRMAARFGAKIIPFGVVGEDDIGEVFFDYEDQIKIPYLRDQIEELTNQVVKLRNDTNGEVANQPVHLPGILPKLPGRFYYYFGKPIETEGRKHELRDREKSHELYLQVKSEVERCIAYLKEKREKDRYRNILPRLVYQATNGFTSEVPTFEI</sequence>
<dbReference type="CDD" id="cd07987">
    <property type="entry name" value="LPLAT_MGAT-like"/>
    <property type="match status" value="1"/>
</dbReference>
<dbReference type="eggNOG" id="ENOG502QQUD">
    <property type="taxonomic scope" value="Eukaryota"/>
</dbReference>